<protein>
    <recommendedName>
        <fullName evidence="1">HTH marR-type domain-containing protein</fullName>
    </recommendedName>
</protein>
<feature type="domain" description="HTH marR-type" evidence="1">
    <location>
        <begin position="12"/>
        <end position="147"/>
    </location>
</feature>
<dbReference type="AlphaFoldDB" id="A0A6N4VEJ0"/>
<dbReference type="SUPFAM" id="SSF46785">
    <property type="entry name" value="Winged helix' DNA-binding domain"/>
    <property type="match status" value="1"/>
</dbReference>
<sequence length="160" mass="16903">MVKSSADGGPVVDPFMAAVRHLGAALDRYDEAASRALGIGRSDLRALNLLEHGPLTAGEIGDRLDLTSGSVTALINRLQTGGMVRRVKDGNDRRVVRVQLEDAVYASFARIYAPCGRAVASVSATLPPAMRDAAVQAVVDAATAIERTRDALTDGAYELR</sequence>
<dbReference type="Gene3D" id="1.10.10.10">
    <property type="entry name" value="Winged helix-like DNA-binding domain superfamily/Winged helix DNA-binding domain"/>
    <property type="match status" value="1"/>
</dbReference>
<gene>
    <name evidence="2" type="ORF">MPOR_35360</name>
</gene>
<name>A0A6N4VEJ0_9MYCO</name>
<dbReference type="InterPro" id="IPR036390">
    <property type="entry name" value="WH_DNA-bd_sf"/>
</dbReference>
<proteinExistence type="predicted"/>
<accession>A0A6N4VEJ0</accession>
<dbReference type="InterPro" id="IPR011991">
    <property type="entry name" value="ArsR-like_HTH"/>
</dbReference>
<evidence type="ECO:0000259" key="1">
    <source>
        <dbReference type="PROSITE" id="PS50995"/>
    </source>
</evidence>
<keyword evidence="3" id="KW-1185">Reference proteome</keyword>
<evidence type="ECO:0000313" key="3">
    <source>
        <dbReference type="Proteomes" id="UP000466785"/>
    </source>
</evidence>
<dbReference type="RefSeq" id="WP_163675961.1">
    <property type="nucleotide sequence ID" value="NZ_AP022570.1"/>
</dbReference>
<organism evidence="2 3">
    <name type="scientific">Mycolicibacterium poriferae</name>
    <dbReference type="NCBI Taxonomy" id="39694"/>
    <lineage>
        <taxon>Bacteria</taxon>
        <taxon>Bacillati</taxon>
        <taxon>Actinomycetota</taxon>
        <taxon>Actinomycetes</taxon>
        <taxon>Mycobacteriales</taxon>
        <taxon>Mycobacteriaceae</taxon>
        <taxon>Mycolicibacterium</taxon>
    </lineage>
</organism>
<dbReference type="EMBL" id="AP022570">
    <property type="protein sequence ID" value="BBX52510.1"/>
    <property type="molecule type" value="Genomic_DNA"/>
</dbReference>
<evidence type="ECO:0000313" key="2">
    <source>
        <dbReference type="EMBL" id="BBX52510.1"/>
    </source>
</evidence>
<dbReference type="PANTHER" id="PTHR33164:SF106">
    <property type="entry name" value="TRANSCRIPTIONAL REGULATORY PROTEIN"/>
    <property type="match status" value="1"/>
</dbReference>
<dbReference type="KEGG" id="mpof:MPOR_35360"/>
<dbReference type="GO" id="GO:0003700">
    <property type="term" value="F:DNA-binding transcription factor activity"/>
    <property type="evidence" value="ECO:0007669"/>
    <property type="project" value="InterPro"/>
</dbReference>
<dbReference type="PROSITE" id="PS50995">
    <property type="entry name" value="HTH_MARR_2"/>
    <property type="match status" value="1"/>
</dbReference>
<dbReference type="Pfam" id="PF12802">
    <property type="entry name" value="MarR_2"/>
    <property type="match status" value="1"/>
</dbReference>
<dbReference type="Proteomes" id="UP000466785">
    <property type="component" value="Chromosome"/>
</dbReference>
<dbReference type="PANTHER" id="PTHR33164">
    <property type="entry name" value="TRANSCRIPTIONAL REGULATOR, MARR FAMILY"/>
    <property type="match status" value="1"/>
</dbReference>
<dbReference type="InterPro" id="IPR000835">
    <property type="entry name" value="HTH_MarR-typ"/>
</dbReference>
<dbReference type="CDD" id="cd00090">
    <property type="entry name" value="HTH_ARSR"/>
    <property type="match status" value="1"/>
</dbReference>
<dbReference type="GO" id="GO:0006950">
    <property type="term" value="P:response to stress"/>
    <property type="evidence" value="ECO:0007669"/>
    <property type="project" value="TreeGrafter"/>
</dbReference>
<dbReference type="SMART" id="SM00347">
    <property type="entry name" value="HTH_MARR"/>
    <property type="match status" value="1"/>
</dbReference>
<dbReference type="InterPro" id="IPR039422">
    <property type="entry name" value="MarR/SlyA-like"/>
</dbReference>
<dbReference type="InterPro" id="IPR036388">
    <property type="entry name" value="WH-like_DNA-bd_sf"/>
</dbReference>
<reference evidence="2 3" key="1">
    <citation type="journal article" date="2019" name="Emerg. Microbes Infect.">
        <title>Comprehensive subspecies identification of 175 nontuberculous mycobacteria species based on 7547 genomic profiles.</title>
        <authorList>
            <person name="Matsumoto Y."/>
            <person name="Kinjo T."/>
            <person name="Motooka D."/>
            <person name="Nabeya D."/>
            <person name="Jung N."/>
            <person name="Uechi K."/>
            <person name="Horii T."/>
            <person name="Iida T."/>
            <person name="Fujita J."/>
            <person name="Nakamura S."/>
        </authorList>
    </citation>
    <scope>NUCLEOTIDE SEQUENCE [LARGE SCALE GENOMIC DNA]</scope>
    <source>
        <strain evidence="2 3">JCM 12603</strain>
    </source>
</reference>